<evidence type="ECO:0000256" key="2">
    <source>
        <dbReference type="ARBA" id="ARBA00009306"/>
    </source>
</evidence>
<keyword evidence="7 9" id="KW-1133">Transmembrane helix</keyword>
<evidence type="ECO:0000256" key="5">
    <source>
        <dbReference type="ARBA" id="ARBA00022692"/>
    </source>
</evidence>
<feature type="transmembrane region" description="Helical" evidence="9">
    <location>
        <begin position="57"/>
        <end position="78"/>
    </location>
</feature>
<reference evidence="11" key="1">
    <citation type="submission" date="2021-04" db="EMBL/GenBank/DDBJ databases">
        <title>Microbacterium tenobrionis sp. nov. and Microbacterium allomyrinae sp. nov., isolated from larvae of Tenobrio molitor and Allomyrina dichotoma, respectively.</title>
        <authorList>
            <person name="Lee S.D."/>
        </authorList>
    </citation>
    <scope>NUCLEOTIDE SEQUENCE</scope>
    <source>
        <strain evidence="11">YMB-B2</strain>
    </source>
</reference>
<dbReference type="Proteomes" id="UP001139289">
    <property type="component" value="Unassembled WGS sequence"/>
</dbReference>
<dbReference type="AlphaFoldDB" id="A0A9X1LQL0"/>
<feature type="domain" description="ABC transmembrane type-1" evidence="10">
    <location>
        <begin position="19"/>
        <end position="207"/>
    </location>
</feature>
<proteinExistence type="inferred from homology"/>
<protein>
    <submittedName>
        <fullName evidence="11">Amino acid ABC transporter permease</fullName>
    </submittedName>
</protein>
<evidence type="ECO:0000256" key="3">
    <source>
        <dbReference type="ARBA" id="ARBA00022448"/>
    </source>
</evidence>
<gene>
    <name evidence="11" type="ORF">KEC56_12340</name>
</gene>
<evidence type="ECO:0000256" key="8">
    <source>
        <dbReference type="ARBA" id="ARBA00023136"/>
    </source>
</evidence>
<keyword evidence="5 9" id="KW-0812">Transmembrane</keyword>
<evidence type="ECO:0000256" key="1">
    <source>
        <dbReference type="ARBA" id="ARBA00004651"/>
    </source>
</evidence>
<dbReference type="SUPFAM" id="SSF161098">
    <property type="entry name" value="MetI-like"/>
    <property type="match status" value="1"/>
</dbReference>
<keyword evidence="12" id="KW-1185">Reference proteome</keyword>
<comment type="subcellular location">
    <subcellularLocation>
        <location evidence="1 9">Cell membrane</location>
        <topology evidence="1 9">Multi-pass membrane protein</topology>
    </subcellularLocation>
</comment>
<dbReference type="InterPro" id="IPR035906">
    <property type="entry name" value="MetI-like_sf"/>
</dbReference>
<evidence type="ECO:0000313" key="12">
    <source>
        <dbReference type="Proteomes" id="UP001139289"/>
    </source>
</evidence>
<name>A0A9X1LQL0_9MICO</name>
<dbReference type="PROSITE" id="PS50928">
    <property type="entry name" value="ABC_TM1"/>
    <property type="match status" value="1"/>
</dbReference>
<organism evidence="11 12">
    <name type="scientific">Microbacterium tenebrionis</name>
    <dbReference type="NCBI Taxonomy" id="2830665"/>
    <lineage>
        <taxon>Bacteria</taxon>
        <taxon>Bacillati</taxon>
        <taxon>Actinomycetota</taxon>
        <taxon>Actinomycetes</taxon>
        <taxon>Micrococcales</taxon>
        <taxon>Microbacteriaceae</taxon>
        <taxon>Microbacterium</taxon>
    </lineage>
</organism>
<sequence length="220" mass="23850">MDLWDVFLSSLGPIALAGLVSTIPLALISFAIGLALALGTALMRISEHRILSLIARVYISIIRGTPLLVQLFVIFYGLPSIGVVVDPWPSAVIALSLNVGGYGAEVIRAAILSVPKGQWEAAYTVGMGRTRTLTRVILPQAARVSVPPLSNTFISLVKDTSLTSLILVTELFRVAQQIAAFNYKFMVVYLTAALVYWVFCLVLSAGQNLLERRLDRHVAV</sequence>
<evidence type="ECO:0000256" key="4">
    <source>
        <dbReference type="ARBA" id="ARBA00022475"/>
    </source>
</evidence>
<keyword evidence="4" id="KW-1003">Cell membrane</keyword>
<comment type="similarity">
    <text evidence="2 9">Belongs to the binding-protein-dependent transport system permease family.</text>
</comment>
<evidence type="ECO:0000256" key="6">
    <source>
        <dbReference type="ARBA" id="ARBA00022970"/>
    </source>
</evidence>
<evidence type="ECO:0000256" key="9">
    <source>
        <dbReference type="RuleBase" id="RU363032"/>
    </source>
</evidence>
<feature type="transmembrane region" description="Helical" evidence="9">
    <location>
        <begin position="186"/>
        <end position="206"/>
    </location>
</feature>
<dbReference type="CDD" id="cd06261">
    <property type="entry name" value="TM_PBP2"/>
    <property type="match status" value="1"/>
</dbReference>
<dbReference type="GO" id="GO:0043190">
    <property type="term" value="C:ATP-binding cassette (ABC) transporter complex"/>
    <property type="evidence" value="ECO:0007669"/>
    <property type="project" value="InterPro"/>
</dbReference>
<keyword evidence="6" id="KW-0029">Amino-acid transport</keyword>
<dbReference type="GO" id="GO:0015184">
    <property type="term" value="F:L-cystine transmembrane transporter activity"/>
    <property type="evidence" value="ECO:0007669"/>
    <property type="project" value="TreeGrafter"/>
</dbReference>
<dbReference type="InterPro" id="IPR000515">
    <property type="entry name" value="MetI-like"/>
</dbReference>
<accession>A0A9X1LQL0</accession>
<dbReference type="PANTHER" id="PTHR30614">
    <property type="entry name" value="MEMBRANE COMPONENT OF AMINO ACID ABC TRANSPORTER"/>
    <property type="match status" value="1"/>
</dbReference>
<dbReference type="EMBL" id="JAGTTM010000006">
    <property type="protein sequence ID" value="MCC2030292.1"/>
    <property type="molecule type" value="Genomic_DNA"/>
</dbReference>
<evidence type="ECO:0000259" key="10">
    <source>
        <dbReference type="PROSITE" id="PS50928"/>
    </source>
</evidence>
<dbReference type="InterPro" id="IPR010065">
    <property type="entry name" value="AA_ABC_transptr_permease_3TM"/>
</dbReference>
<dbReference type="RefSeq" id="WP_227531191.1">
    <property type="nucleotide sequence ID" value="NZ_JAGTTM010000006.1"/>
</dbReference>
<keyword evidence="3 9" id="KW-0813">Transport</keyword>
<keyword evidence="8 9" id="KW-0472">Membrane</keyword>
<evidence type="ECO:0000313" key="11">
    <source>
        <dbReference type="EMBL" id="MCC2030292.1"/>
    </source>
</evidence>
<evidence type="ECO:0000256" key="7">
    <source>
        <dbReference type="ARBA" id="ARBA00022989"/>
    </source>
</evidence>
<dbReference type="Gene3D" id="1.10.3720.10">
    <property type="entry name" value="MetI-like"/>
    <property type="match status" value="1"/>
</dbReference>
<feature type="transmembrane region" description="Helical" evidence="9">
    <location>
        <begin position="12"/>
        <end position="45"/>
    </location>
</feature>
<dbReference type="PANTHER" id="PTHR30614:SF0">
    <property type="entry name" value="L-CYSTINE TRANSPORT SYSTEM PERMEASE PROTEIN TCYL"/>
    <property type="match status" value="1"/>
</dbReference>
<dbReference type="NCBIfam" id="TIGR01726">
    <property type="entry name" value="HEQRo_perm_3TM"/>
    <property type="match status" value="1"/>
</dbReference>
<dbReference type="Pfam" id="PF00528">
    <property type="entry name" value="BPD_transp_1"/>
    <property type="match status" value="1"/>
</dbReference>
<comment type="caution">
    <text evidence="11">The sequence shown here is derived from an EMBL/GenBank/DDBJ whole genome shotgun (WGS) entry which is preliminary data.</text>
</comment>
<dbReference type="InterPro" id="IPR043429">
    <property type="entry name" value="ArtM/GltK/GlnP/TcyL/YhdX-like"/>
</dbReference>
<dbReference type="FunFam" id="1.10.3720.10:FF:000009">
    <property type="entry name" value="Amino acid ABC transporter permease"/>
    <property type="match status" value="1"/>
</dbReference>